<sequence>MLAMTSCEKYDDLVPSEYHHILNIKQYGMQRISLYTTGEDAVYKFTVMKGGSEPNSPATGLVEAMSEEEYKTYAEQNNVAEAYLPADMYQIKENQLNFAADETYKINEVTLKTSEIKKLMDKNKKHYALPIRMTSSDCTVKNELLVLQLDIETPELKFKLSGGNKYVAGATFTTDKTDKQTAQLQVVFATQNLWDFTFDAQTDEKAKQAFEAYNKAADGRYTLLPKEAYQFKNQGISFPKNTTSMTLSISIDPKKLNCGEYILPLHLSNISNENFKANEENDVVLVGIKFIPKKLNLKVSQLSTNSVENGDGTGLAGLIDGDVDGGGYFHSKWSAPVKDATYGNYIDVNIGKTLHSLSFEYWTRKQNGNGAPKHIKLFVSNDGKTWKEWKSIKKGLPGGGHAKYSSSIFTYEEGFSHVRFAVIESAAGNMTTTATYFNLHELTFYGE</sequence>
<reference evidence="2" key="1">
    <citation type="journal article" date="2012" name="PLoS ONE">
        <title>Gene sets for utilization of primary and secondary nutrition supplies in the distal gut of endangered iberian lynx.</title>
        <authorList>
            <person name="Alcaide M."/>
            <person name="Messina E."/>
            <person name="Richter M."/>
            <person name="Bargiela R."/>
            <person name="Peplies J."/>
            <person name="Huws S.A."/>
            <person name="Newbold C.J."/>
            <person name="Golyshin P.N."/>
            <person name="Simon M.A."/>
            <person name="Lopez G."/>
            <person name="Yakimov M.M."/>
            <person name="Ferrer M."/>
        </authorList>
    </citation>
    <scope>NUCLEOTIDE SEQUENCE</scope>
</reference>
<proteinExistence type="predicted"/>
<evidence type="ECO:0000259" key="1">
    <source>
        <dbReference type="PROSITE" id="PS50022"/>
    </source>
</evidence>
<dbReference type="InterPro" id="IPR013728">
    <property type="entry name" value="BT_3987-like_N"/>
</dbReference>
<dbReference type="InterPro" id="IPR008979">
    <property type="entry name" value="Galactose-bd-like_sf"/>
</dbReference>
<gene>
    <name evidence="2" type="ORF">EVA_02228</name>
</gene>
<dbReference type="Gene3D" id="2.60.40.1740">
    <property type="entry name" value="hypothetical protein (bacova_03559)"/>
    <property type="match status" value="2"/>
</dbReference>
<feature type="domain" description="F5/8 type C" evidence="1">
    <location>
        <begin position="290"/>
        <end position="447"/>
    </location>
</feature>
<comment type="caution">
    <text evidence="2">The sequence shown here is derived from an EMBL/GenBank/DDBJ whole genome shotgun (WGS) entry which is preliminary data.</text>
</comment>
<organism evidence="2">
    <name type="scientific">gut metagenome</name>
    <dbReference type="NCBI Taxonomy" id="749906"/>
    <lineage>
        <taxon>unclassified sequences</taxon>
        <taxon>metagenomes</taxon>
        <taxon>organismal metagenomes</taxon>
    </lineage>
</organism>
<evidence type="ECO:0000313" key="2">
    <source>
        <dbReference type="EMBL" id="EJX09662.1"/>
    </source>
</evidence>
<accession>J9GNI6</accession>
<dbReference type="SUPFAM" id="SSF49785">
    <property type="entry name" value="Galactose-binding domain-like"/>
    <property type="match status" value="1"/>
</dbReference>
<dbReference type="PROSITE" id="PS50022">
    <property type="entry name" value="FA58C_3"/>
    <property type="match status" value="1"/>
</dbReference>
<protein>
    <recommendedName>
        <fullName evidence="1">F5/8 type C domain-containing protein</fullName>
    </recommendedName>
</protein>
<dbReference type="Pfam" id="PF08522">
    <property type="entry name" value="BT_3987-like_N"/>
    <property type="match status" value="2"/>
</dbReference>
<dbReference type="EMBL" id="AMCI01000341">
    <property type="protein sequence ID" value="EJX09662.1"/>
    <property type="molecule type" value="Genomic_DNA"/>
</dbReference>
<dbReference type="InterPro" id="IPR000421">
    <property type="entry name" value="FA58C"/>
</dbReference>
<name>J9GNI6_9ZZZZ</name>
<dbReference type="AlphaFoldDB" id="J9GNI6"/>
<dbReference type="Pfam" id="PF00754">
    <property type="entry name" value="F5_F8_type_C"/>
    <property type="match status" value="1"/>
</dbReference>
<dbReference type="Gene3D" id="2.60.120.260">
    <property type="entry name" value="Galactose-binding domain-like"/>
    <property type="match status" value="1"/>
</dbReference>